<feature type="compositionally biased region" description="Polar residues" evidence="1">
    <location>
        <begin position="407"/>
        <end position="423"/>
    </location>
</feature>
<dbReference type="AlphaFoldDB" id="K1QR83"/>
<reference evidence="2" key="1">
    <citation type="journal article" date="2012" name="Nature">
        <title>The oyster genome reveals stress adaptation and complexity of shell formation.</title>
        <authorList>
            <person name="Zhang G."/>
            <person name="Fang X."/>
            <person name="Guo X."/>
            <person name="Li L."/>
            <person name="Luo R."/>
            <person name="Xu F."/>
            <person name="Yang P."/>
            <person name="Zhang L."/>
            <person name="Wang X."/>
            <person name="Qi H."/>
            <person name="Xiong Z."/>
            <person name="Que H."/>
            <person name="Xie Y."/>
            <person name="Holland P.W."/>
            <person name="Paps J."/>
            <person name="Zhu Y."/>
            <person name="Wu F."/>
            <person name="Chen Y."/>
            <person name="Wang J."/>
            <person name="Peng C."/>
            <person name="Meng J."/>
            <person name="Yang L."/>
            <person name="Liu J."/>
            <person name="Wen B."/>
            <person name="Zhang N."/>
            <person name="Huang Z."/>
            <person name="Zhu Q."/>
            <person name="Feng Y."/>
            <person name="Mount A."/>
            <person name="Hedgecock D."/>
            <person name="Xu Z."/>
            <person name="Liu Y."/>
            <person name="Domazet-Loso T."/>
            <person name="Du Y."/>
            <person name="Sun X."/>
            <person name="Zhang S."/>
            <person name="Liu B."/>
            <person name="Cheng P."/>
            <person name="Jiang X."/>
            <person name="Li J."/>
            <person name="Fan D."/>
            <person name="Wang W."/>
            <person name="Fu W."/>
            <person name="Wang T."/>
            <person name="Wang B."/>
            <person name="Zhang J."/>
            <person name="Peng Z."/>
            <person name="Li Y."/>
            <person name="Li N."/>
            <person name="Wang J."/>
            <person name="Chen M."/>
            <person name="He Y."/>
            <person name="Tan F."/>
            <person name="Song X."/>
            <person name="Zheng Q."/>
            <person name="Huang R."/>
            <person name="Yang H."/>
            <person name="Du X."/>
            <person name="Chen L."/>
            <person name="Yang M."/>
            <person name="Gaffney P.M."/>
            <person name="Wang S."/>
            <person name="Luo L."/>
            <person name="She Z."/>
            <person name="Ming Y."/>
            <person name="Huang W."/>
            <person name="Zhang S."/>
            <person name="Huang B."/>
            <person name="Zhang Y."/>
            <person name="Qu T."/>
            <person name="Ni P."/>
            <person name="Miao G."/>
            <person name="Wang J."/>
            <person name="Wang Q."/>
            <person name="Steinberg C.E."/>
            <person name="Wang H."/>
            <person name="Li N."/>
            <person name="Qian L."/>
            <person name="Zhang G."/>
            <person name="Li Y."/>
            <person name="Yang H."/>
            <person name="Liu X."/>
            <person name="Wang J."/>
            <person name="Yin Y."/>
            <person name="Wang J."/>
        </authorList>
    </citation>
    <scope>NUCLEOTIDE SEQUENCE [LARGE SCALE GENOMIC DNA]</scope>
    <source>
        <strain evidence="2">05x7-T-G4-1.051#20</strain>
    </source>
</reference>
<organism evidence="2">
    <name type="scientific">Magallana gigas</name>
    <name type="common">Pacific oyster</name>
    <name type="synonym">Crassostrea gigas</name>
    <dbReference type="NCBI Taxonomy" id="29159"/>
    <lineage>
        <taxon>Eukaryota</taxon>
        <taxon>Metazoa</taxon>
        <taxon>Spiralia</taxon>
        <taxon>Lophotrochozoa</taxon>
        <taxon>Mollusca</taxon>
        <taxon>Bivalvia</taxon>
        <taxon>Autobranchia</taxon>
        <taxon>Pteriomorphia</taxon>
        <taxon>Ostreida</taxon>
        <taxon>Ostreoidea</taxon>
        <taxon>Ostreidae</taxon>
        <taxon>Magallana</taxon>
    </lineage>
</organism>
<feature type="compositionally biased region" description="Low complexity" evidence="1">
    <location>
        <begin position="304"/>
        <end position="315"/>
    </location>
</feature>
<proteinExistence type="predicted"/>
<accession>K1QR83</accession>
<name>K1QR83_MAGGI</name>
<protein>
    <submittedName>
        <fullName evidence="2">Uncharacterized protein</fullName>
    </submittedName>
</protein>
<feature type="region of interest" description="Disordered" evidence="1">
    <location>
        <begin position="295"/>
        <end position="324"/>
    </location>
</feature>
<dbReference type="InParanoid" id="K1QR83"/>
<feature type="region of interest" description="Disordered" evidence="1">
    <location>
        <begin position="450"/>
        <end position="478"/>
    </location>
</feature>
<gene>
    <name evidence="2" type="ORF">CGI_10024180</name>
</gene>
<evidence type="ECO:0000256" key="1">
    <source>
        <dbReference type="SAM" id="MobiDB-lite"/>
    </source>
</evidence>
<feature type="compositionally biased region" description="Polar residues" evidence="1">
    <location>
        <begin position="19"/>
        <end position="32"/>
    </location>
</feature>
<dbReference type="EMBL" id="JH817566">
    <property type="protein sequence ID" value="EKC36253.1"/>
    <property type="molecule type" value="Genomic_DNA"/>
</dbReference>
<dbReference type="HOGENOM" id="CLU_507403_0_0_1"/>
<feature type="region of interest" description="Disordered" evidence="1">
    <location>
        <begin position="1"/>
        <end position="32"/>
    </location>
</feature>
<evidence type="ECO:0000313" key="2">
    <source>
        <dbReference type="EMBL" id="EKC36253.1"/>
    </source>
</evidence>
<feature type="region of interest" description="Disordered" evidence="1">
    <location>
        <begin position="101"/>
        <end position="127"/>
    </location>
</feature>
<sequence length="537" mass="60084">MMRGLHPSNAGELPMTRNMPFSTKTMPSKSHNRNMTGIYLGLEGNIKPPASRSLNVPVIARGRGMSQRIRTPTEQRRYKMVEQLRIKEEKRGFVGQPLKRRKALGAPEGMPPGDLSPRSFGARKWGPGKGVDRNQFYDLIKTNPRNYTVVVNNGVTRSENLSGMMSFSMDPSETTPQMVDTLTEEVNRISAHEEEAIGLEECFKKVCKGNVESLQTLFPHRKHPTGLQREHSQYSTGFTVRYPLKYQSLSYRNPNQAEIMANFSEGNTQRPRTVPVDSIHNRPIVPSPYFFRQSNNPYNKLGTSSSAKSRKSAPSQLNFDGQFSSVPGTSRMAALPGAGALTRSLKSRSAAWSESDFKLHGKLHGTPREVLPKPEENSVMETVIKGATIKGNTSSKGGKQVQISMKLSSGQDSGNSQEQTNPPNKMMDTMEKTLPKEKKDNFEIEVADEHGKAGQVEIDSPEEELQEPTPIKGNVRKTSISEKVEKTRLSQAYIETIKENAEKRKKQFEQMLDEHAEIVQEIGRAGSRESLEDQRDH</sequence>
<feature type="region of interest" description="Disordered" evidence="1">
    <location>
        <begin position="407"/>
        <end position="428"/>
    </location>
</feature>